<feature type="compositionally biased region" description="Low complexity" evidence="1">
    <location>
        <begin position="617"/>
        <end position="627"/>
    </location>
</feature>
<feature type="compositionally biased region" description="Low complexity" evidence="1">
    <location>
        <begin position="389"/>
        <end position="400"/>
    </location>
</feature>
<feature type="compositionally biased region" description="Low complexity" evidence="1">
    <location>
        <begin position="114"/>
        <end position="123"/>
    </location>
</feature>
<feature type="region of interest" description="Disordered" evidence="1">
    <location>
        <begin position="220"/>
        <end position="340"/>
    </location>
</feature>
<feature type="compositionally biased region" description="Low complexity" evidence="1">
    <location>
        <begin position="898"/>
        <end position="913"/>
    </location>
</feature>
<feature type="compositionally biased region" description="Polar residues" evidence="1">
    <location>
        <begin position="848"/>
        <end position="866"/>
    </location>
</feature>
<dbReference type="EMBL" id="CAKOGP040002158">
    <property type="protein sequence ID" value="CAJ1963731.1"/>
    <property type="molecule type" value="Genomic_DNA"/>
</dbReference>
<feature type="compositionally biased region" description="Low complexity" evidence="1">
    <location>
        <begin position="635"/>
        <end position="645"/>
    </location>
</feature>
<feature type="compositionally biased region" description="Polar residues" evidence="1">
    <location>
        <begin position="881"/>
        <end position="893"/>
    </location>
</feature>
<feature type="region of interest" description="Disordered" evidence="1">
    <location>
        <begin position="90"/>
        <end position="194"/>
    </location>
</feature>
<feature type="compositionally biased region" description="Polar residues" evidence="1">
    <location>
        <begin position="272"/>
        <end position="295"/>
    </location>
</feature>
<feature type="compositionally biased region" description="Acidic residues" evidence="1">
    <location>
        <begin position="179"/>
        <end position="194"/>
    </location>
</feature>
<reference evidence="2" key="1">
    <citation type="submission" date="2023-08" db="EMBL/GenBank/DDBJ databases">
        <authorList>
            <person name="Audoor S."/>
            <person name="Bilcke G."/>
        </authorList>
    </citation>
    <scope>NUCLEOTIDE SEQUENCE</scope>
</reference>
<dbReference type="Proteomes" id="UP001295423">
    <property type="component" value="Unassembled WGS sequence"/>
</dbReference>
<proteinExistence type="predicted"/>
<protein>
    <submittedName>
        <fullName evidence="2">Uncharacterized protein</fullName>
    </submittedName>
</protein>
<feature type="compositionally biased region" description="Basic and acidic residues" evidence="1">
    <location>
        <begin position="752"/>
        <end position="774"/>
    </location>
</feature>
<feature type="compositionally biased region" description="Basic and acidic residues" evidence="1">
    <location>
        <begin position="125"/>
        <end position="136"/>
    </location>
</feature>
<gene>
    <name evidence="2" type="ORF">CYCCA115_LOCUS20298</name>
</gene>
<feature type="compositionally biased region" description="Low complexity" evidence="1">
    <location>
        <begin position="153"/>
        <end position="177"/>
    </location>
</feature>
<feature type="compositionally biased region" description="Low complexity" evidence="1">
    <location>
        <begin position="696"/>
        <end position="705"/>
    </location>
</feature>
<evidence type="ECO:0000313" key="3">
    <source>
        <dbReference type="Proteomes" id="UP001295423"/>
    </source>
</evidence>
<feature type="compositionally biased region" description="Polar residues" evidence="1">
    <location>
        <begin position="596"/>
        <end position="606"/>
    </location>
</feature>
<feature type="region of interest" description="Disordered" evidence="1">
    <location>
        <begin position="376"/>
        <end position="401"/>
    </location>
</feature>
<feature type="compositionally biased region" description="Basic and acidic residues" evidence="1">
    <location>
        <begin position="646"/>
        <end position="655"/>
    </location>
</feature>
<sequence length="1065" mass="116835">MKVDSSSQLQATEVAQASTGQEQKSYWQSPFGTYFGQDAKVEGFSDSDDEPEAECREDALDGTLASSSESSNSRDVLGASISNSFDSIVNAPSEENEQYLNDAKPSCGEREGASSLSLSVSSSENHLEQKLSETRMETVLTEESDHMASVVKATSTVETNESENSSATRESARSAASMFDDDSDNDSVEDEDDCDNVIEIAAEADEAKIVKRRSRIEELKEQLGLTESQVSASASEESDSSHPESVLDAINEMTSPAPTMDSAYDGELEISKSATGDSVSLNQEPSSGETSSSAWIPSILVKSNSDEKKKKNPERRVQFDMSSVEEPAPQPTEPEPKSLWDLLDNLLVNTDLGILDRSCKEEKPSRPKVNRKALMDDMAKEVESGPLVASSAASQNSESSGRLANQFPVVDFKQIDRLIAASQRYPNRLPSIPECAEPSFDIPGCDNQSLTEEERRMGLSALADMSVTSMSESVAENSIAETAFAEEREKETESTEATEQEKKSFFNSWNCGNLKCVTPETKDMCGPTMKLPGMIALQAMNDIPITNESMLHWTDSEQQNESISRSILMANEHVNGTKAYLSMIDGVDSDDEDTIGSENTSQTSNVYDDFEHSAISDPPIDAPTDAPTDCRSENPADAPTDTPTDADQKREREEPSGCSPIQDAPSAPKESISKNQEEVSCRREEPSDPSSTVEKNASSSANESISENEEESSSPTIRKRMDPPTSPKPTQQATADMEMSTAHKARQLAQKAMREAEQRRRARKPDPESFEASRPKTKPPKNNTTKSKEKNRQEQAKKNTVAKSKKMDPTESKPNSSKPTQAKKPMKKLKKDPTESKSKSAVKKMTKPKTNLTDSKATMTKETTAISKARRAKPTPEVAQIANNKKATMQSKTARAYPTPESTKATTTKTESTPGSNQACPIVLVEEPAQETRDDSSPVDDNASQVLRDNGNVDSPTVEQPSSAMLSPINTTRQTSKLQKREAERQQLKDTILSEMPPLYALKPDEIALVLDVGTREYLSDRRSYNLAYEQARWCVLAAQSNTDRPLTSDMTNEIIRDECQRFRE</sequence>
<dbReference type="AlphaFoldDB" id="A0AAD2JMC4"/>
<organism evidence="2 3">
    <name type="scientific">Cylindrotheca closterium</name>
    <dbReference type="NCBI Taxonomy" id="2856"/>
    <lineage>
        <taxon>Eukaryota</taxon>
        <taxon>Sar</taxon>
        <taxon>Stramenopiles</taxon>
        <taxon>Ochrophyta</taxon>
        <taxon>Bacillariophyta</taxon>
        <taxon>Bacillariophyceae</taxon>
        <taxon>Bacillariophycidae</taxon>
        <taxon>Bacillariales</taxon>
        <taxon>Bacillariaceae</taxon>
        <taxon>Cylindrotheca</taxon>
    </lineage>
</organism>
<feature type="compositionally biased region" description="Basic and acidic residues" evidence="1">
    <location>
        <begin position="304"/>
        <end position="318"/>
    </location>
</feature>
<feature type="compositionally biased region" description="Polar residues" evidence="1">
    <location>
        <begin position="1"/>
        <end position="31"/>
    </location>
</feature>
<feature type="region of interest" description="Disordered" evidence="1">
    <location>
        <begin position="589"/>
        <end position="981"/>
    </location>
</feature>
<evidence type="ECO:0000313" key="2">
    <source>
        <dbReference type="EMBL" id="CAJ1963731.1"/>
    </source>
</evidence>
<name>A0AAD2JMC4_9STRA</name>
<feature type="compositionally biased region" description="Polar residues" evidence="1">
    <location>
        <begin position="942"/>
        <end position="977"/>
    </location>
</feature>
<feature type="region of interest" description="Disordered" evidence="1">
    <location>
        <begin position="1"/>
        <end position="77"/>
    </location>
</feature>
<feature type="compositionally biased region" description="Polar residues" evidence="1">
    <location>
        <begin position="64"/>
        <end position="77"/>
    </location>
</feature>
<comment type="caution">
    <text evidence="2">The sequence shown here is derived from an EMBL/GenBank/DDBJ whole genome shotgun (WGS) entry which is preliminary data.</text>
</comment>
<keyword evidence="3" id="KW-1185">Reference proteome</keyword>
<accession>A0AAD2JMC4</accession>
<feature type="compositionally biased region" description="Basic and acidic residues" evidence="1">
    <location>
        <begin position="671"/>
        <end position="686"/>
    </location>
</feature>
<evidence type="ECO:0000256" key="1">
    <source>
        <dbReference type="SAM" id="MobiDB-lite"/>
    </source>
</evidence>
<feature type="compositionally biased region" description="Basic and acidic residues" evidence="1">
    <location>
        <begin position="786"/>
        <end position="797"/>
    </location>
</feature>